<dbReference type="GO" id="GO:0006355">
    <property type="term" value="P:regulation of DNA-templated transcription"/>
    <property type="evidence" value="ECO:0007669"/>
    <property type="project" value="InterPro"/>
</dbReference>
<organism evidence="3 5">
    <name type="scientific">Dracunculus medinensis</name>
    <name type="common">Guinea worm</name>
    <dbReference type="NCBI Taxonomy" id="318479"/>
    <lineage>
        <taxon>Eukaryota</taxon>
        <taxon>Metazoa</taxon>
        <taxon>Ecdysozoa</taxon>
        <taxon>Nematoda</taxon>
        <taxon>Chromadorea</taxon>
        <taxon>Rhabditida</taxon>
        <taxon>Spirurina</taxon>
        <taxon>Dracunculoidea</taxon>
        <taxon>Dracunculidae</taxon>
        <taxon>Dracunculus</taxon>
    </lineage>
</organism>
<dbReference type="WBParaSite" id="DME_0000046101-mRNA-1">
    <property type="protein sequence ID" value="DME_0000046101-mRNA-1"/>
    <property type="gene ID" value="DME_0000046101"/>
</dbReference>
<dbReference type="EMBL" id="UYYG01001151">
    <property type="protein sequence ID" value="VDN54848.1"/>
    <property type="molecule type" value="Genomic_DNA"/>
</dbReference>
<reference evidence="2 4" key="2">
    <citation type="submission" date="2018-11" db="EMBL/GenBank/DDBJ databases">
        <authorList>
            <consortium name="Pathogen Informatics"/>
        </authorList>
    </citation>
    <scope>NUCLEOTIDE SEQUENCE [LARGE SCALE GENOMIC DNA]</scope>
</reference>
<dbReference type="Proteomes" id="UP000038040">
    <property type="component" value="Unplaced"/>
</dbReference>
<dbReference type="PANTHER" id="PTHR31489:SF2">
    <property type="entry name" value="PROTEIN LIN-52 HOMOLOG"/>
    <property type="match status" value="1"/>
</dbReference>
<evidence type="ECO:0000313" key="3">
    <source>
        <dbReference type="Proteomes" id="UP000038040"/>
    </source>
</evidence>
<protein>
    <submittedName>
        <fullName evidence="5">DUF3456 domain-containing protein</fullName>
    </submittedName>
</protein>
<proteinExistence type="inferred from homology"/>
<accession>A0A0N4U1H6</accession>
<sequence>MTEEKPAAKFLLCNEEIGRCPSPELFPEKIPGVWDLNRTMTSYLTEEKQIRFRTELDPKDVRLVNDLGQLSPDQLMEYVKKLQNIAYTVGLEEGLFLLSF</sequence>
<gene>
    <name evidence="2" type="ORF">DME_LOCUS4821</name>
</gene>
<evidence type="ECO:0000313" key="5">
    <source>
        <dbReference type="WBParaSite" id="DME_0000046101-mRNA-1"/>
    </source>
</evidence>
<dbReference type="InterPro" id="IPR018737">
    <property type="entry name" value="DREAM_LIN52"/>
</dbReference>
<reference evidence="5" key="1">
    <citation type="submission" date="2017-02" db="UniProtKB">
        <authorList>
            <consortium name="WormBaseParasite"/>
        </authorList>
    </citation>
    <scope>IDENTIFICATION</scope>
</reference>
<evidence type="ECO:0000313" key="4">
    <source>
        <dbReference type="Proteomes" id="UP000274756"/>
    </source>
</evidence>
<dbReference type="PANTHER" id="PTHR31489">
    <property type="entry name" value="LIN52 FAMILY MEMBER"/>
    <property type="match status" value="1"/>
</dbReference>
<dbReference type="Proteomes" id="UP000274756">
    <property type="component" value="Unassembled WGS sequence"/>
</dbReference>
<dbReference type="Pfam" id="PF10044">
    <property type="entry name" value="LIN52"/>
    <property type="match status" value="1"/>
</dbReference>
<dbReference type="AlphaFoldDB" id="A0A0N4U1H6"/>
<evidence type="ECO:0000256" key="1">
    <source>
        <dbReference type="ARBA" id="ARBA00005456"/>
    </source>
</evidence>
<keyword evidence="4" id="KW-1185">Reference proteome</keyword>
<dbReference type="GO" id="GO:0070176">
    <property type="term" value="C:DRM complex"/>
    <property type="evidence" value="ECO:0007669"/>
    <property type="project" value="InterPro"/>
</dbReference>
<dbReference type="OrthoDB" id="5834362at2759"/>
<dbReference type="STRING" id="318479.A0A0N4U1H6"/>
<comment type="similarity">
    <text evidence="1">Belongs to the lin-52 family.</text>
</comment>
<name>A0A0N4U1H6_DRAME</name>
<evidence type="ECO:0000313" key="2">
    <source>
        <dbReference type="EMBL" id="VDN54848.1"/>
    </source>
</evidence>